<accession>A0A9X3N0S3</accession>
<keyword evidence="3" id="KW-0064">Aspartyl protease</keyword>
<dbReference type="EMBL" id="JAPDOD010000039">
    <property type="protein sequence ID" value="MDA0164885.1"/>
    <property type="molecule type" value="Genomic_DNA"/>
</dbReference>
<evidence type="ECO:0000256" key="2">
    <source>
        <dbReference type="ARBA" id="ARBA00022670"/>
    </source>
</evidence>
<evidence type="ECO:0000256" key="3">
    <source>
        <dbReference type="ARBA" id="ARBA00022750"/>
    </source>
</evidence>
<dbReference type="InterPro" id="IPR000671">
    <property type="entry name" value="Peptidase_A31"/>
</dbReference>
<comment type="similarity">
    <text evidence="1">Belongs to the peptidase A31 family.</text>
</comment>
<keyword evidence="2 5" id="KW-0645">Protease</keyword>
<evidence type="ECO:0000256" key="1">
    <source>
        <dbReference type="ARBA" id="ARBA00006814"/>
    </source>
</evidence>
<name>A0A9X3N0S3_9ACTN</name>
<organism evidence="5 6">
    <name type="scientific">Solirubrobacter ginsenosidimutans</name>
    <dbReference type="NCBI Taxonomy" id="490573"/>
    <lineage>
        <taxon>Bacteria</taxon>
        <taxon>Bacillati</taxon>
        <taxon>Actinomycetota</taxon>
        <taxon>Thermoleophilia</taxon>
        <taxon>Solirubrobacterales</taxon>
        <taxon>Solirubrobacteraceae</taxon>
        <taxon>Solirubrobacter</taxon>
    </lineage>
</organism>
<dbReference type="Gene3D" id="3.40.50.1450">
    <property type="entry name" value="HybD-like"/>
    <property type="match status" value="1"/>
</dbReference>
<keyword evidence="4" id="KW-0378">Hydrolase</keyword>
<sequence>MKLRPRVGGDVFDLALAGKTAVVDVVETDMEGRVFVGVLVDDDPGRDLGERGHRFFFTPAEVFPLRVLVAGIGNVFLGDDGFGCELARRVSFEGVDVADFGIRGMDLAYALADYDVVVFLDATPRGSAPGTLYLIEPDLDGVPLDVDAHAMHPVSVLALAKTLGGELPRTLVLGCEPAAVEEFTGLSDPVQAALDGAEKLLEEVLRKELG</sequence>
<dbReference type="PANTHER" id="PTHR30302">
    <property type="entry name" value="HYDROGENASE 1 MATURATION PROTEASE"/>
    <property type="match status" value="1"/>
</dbReference>
<dbReference type="GO" id="GO:0008047">
    <property type="term" value="F:enzyme activator activity"/>
    <property type="evidence" value="ECO:0007669"/>
    <property type="project" value="InterPro"/>
</dbReference>
<dbReference type="PANTHER" id="PTHR30302:SF1">
    <property type="entry name" value="HYDROGENASE 2 MATURATION PROTEASE"/>
    <property type="match status" value="1"/>
</dbReference>
<dbReference type="Proteomes" id="UP001149140">
    <property type="component" value="Unassembled WGS sequence"/>
</dbReference>
<comment type="caution">
    <text evidence="5">The sequence shown here is derived from an EMBL/GenBank/DDBJ whole genome shotgun (WGS) entry which is preliminary data.</text>
</comment>
<dbReference type="AlphaFoldDB" id="A0A9X3N0S3"/>
<dbReference type="PRINTS" id="PR00446">
    <property type="entry name" value="HYDRGNUPTAKE"/>
</dbReference>
<evidence type="ECO:0000313" key="5">
    <source>
        <dbReference type="EMBL" id="MDA0164885.1"/>
    </source>
</evidence>
<evidence type="ECO:0000313" key="6">
    <source>
        <dbReference type="Proteomes" id="UP001149140"/>
    </source>
</evidence>
<dbReference type="GO" id="GO:0016485">
    <property type="term" value="P:protein processing"/>
    <property type="evidence" value="ECO:0007669"/>
    <property type="project" value="TreeGrafter"/>
</dbReference>
<dbReference type="GO" id="GO:0004190">
    <property type="term" value="F:aspartic-type endopeptidase activity"/>
    <property type="evidence" value="ECO:0007669"/>
    <property type="project" value="UniProtKB-KW"/>
</dbReference>
<gene>
    <name evidence="5" type="ORF">OM076_31740</name>
</gene>
<dbReference type="Pfam" id="PF01750">
    <property type="entry name" value="HycI"/>
    <property type="match status" value="1"/>
</dbReference>
<dbReference type="InterPro" id="IPR023430">
    <property type="entry name" value="Pept_HybD-like_dom_sf"/>
</dbReference>
<reference evidence="5" key="1">
    <citation type="submission" date="2022-10" db="EMBL/GenBank/DDBJ databases">
        <title>The WGS of Solirubrobacter ginsenosidimutans DSM 21036.</title>
        <authorList>
            <person name="Jiang Z."/>
        </authorList>
    </citation>
    <scope>NUCLEOTIDE SEQUENCE</scope>
    <source>
        <strain evidence="5">DSM 21036</strain>
    </source>
</reference>
<protein>
    <submittedName>
        <fullName evidence="5">Hydrogenase maturation protease</fullName>
    </submittedName>
</protein>
<keyword evidence="6" id="KW-1185">Reference proteome</keyword>
<proteinExistence type="inferred from homology"/>
<evidence type="ECO:0000256" key="4">
    <source>
        <dbReference type="ARBA" id="ARBA00022801"/>
    </source>
</evidence>
<dbReference type="RefSeq" id="WP_270044138.1">
    <property type="nucleotide sequence ID" value="NZ_JAPDOD010000039.1"/>
</dbReference>
<dbReference type="NCBIfam" id="TIGR00072">
    <property type="entry name" value="hydrog_prot"/>
    <property type="match status" value="1"/>
</dbReference>
<dbReference type="SUPFAM" id="SSF53163">
    <property type="entry name" value="HybD-like"/>
    <property type="match status" value="1"/>
</dbReference>